<organism evidence="3 4">
    <name type="scientific">Pelagimonas varians</name>
    <dbReference type="NCBI Taxonomy" id="696760"/>
    <lineage>
        <taxon>Bacteria</taxon>
        <taxon>Pseudomonadati</taxon>
        <taxon>Pseudomonadota</taxon>
        <taxon>Alphaproteobacteria</taxon>
        <taxon>Rhodobacterales</taxon>
        <taxon>Roseobacteraceae</taxon>
        <taxon>Pelagimonas</taxon>
    </lineage>
</organism>
<dbReference type="Gene3D" id="3.40.50.720">
    <property type="entry name" value="NAD(P)-binding Rossmann-like Domain"/>
    <property type="match status" value="1"/>
</dbReference>
<dbReference type="SUPFAM" id="SSF55347">
    <property type="entry name" value="Glyceraldehyde-3-phosphate dehydrogenase-like, C-terminal domain"/>
    <property type="match status" value="1"/>
</dbReference>
<reference evidence="3 4" key="1">
    <citation type="submission" date="2017-05" db="EMBL/GenBank/DDBJ databases">
        <authorList>
            <person name="Song R."/>
            <person name="Chenine A.L."/>
            <person name="Ruprecht R.M."/>
        </authorList>
    </citation>
    <scope>NUCLEOTIDE SEQUENCE [LARGE SCALE GENOMIC DNA]</scope>
    <source>
        <strain evidence="3 4">CECT 8663</strain>
    </source>
</reference>
<dbReference type="GO" id="GO:0016491">
    <property type="term" value="F:oxidoreductase activity"/>
    <property type="evidence" value="ECO:0007669"/>
    <property type="project" value="UniProtKB-KW"/>
</dbReference>
<dbReference type="Pfam" id="PF01408">
    <property type="entry name" value="GFO_IDH_MocA"/>
    <property type="match status" value="1"/>
</dbReference>
<dbReference type="Pfam" id="PF22725">
    <property type="entry name" value="GFO_IDH_MocA_C3"/>
    <property type="match status" value="1"/>
</dbReference>
<accession>A0A238K0A0</accession>
<proteinExistence type="predicted"/>
<dbReference type="RefSeq" id="WP_097803295.1">
    <property type="nucleotide sequence ID" value="NZ_FXYH01000002.1"/>
</dbReference>
<dbReference type="AlphaFoldDB" id="A0A238K0A0"/>
<dbReference type="OrthoDB" id="9792935at2"/>
<dbReference type="SUPFAM" id="SSF51735">
    <property type="entry name" value="NAD(P)-binding Rossmann-fold domains"/>
    <property type="match status" value="1"/>
</dbReference>
<dbReference type="GO" id="GO:0000166">
    <property type="term" value="F:nucleotide binding"/>
    <property type="evidence" value="ECO:0007669"/>
    <property type="project" value="InterPro"/>
</dbReference>
<dbReference type="InterPro" id="IPR052515">
    <property type="entry name" value="Gfo/Idh/MocA_Oxidoreductase"/>
</dbReference>
<dbReference type="Gene3D" id="3.30.360.10">
    <property type="entry name" value="Dihydrodipicolinate Reductase, domain 2"/>
    <property type="match status" value="1"/>
</dbReference>
<evidence type="ECO:0000259" key="2">
    <source>
        <dbReference type="Pfam" id="PF22725"/>
    </source>
</evidence>
<name>A0A238K0A0_9RHOB</name>
<dbReference type="Proteomes" id="UP000220836">
    <property type="component" value="Unassembled WGS sequence"/>
</dbReference>
<keyword evidence="3" id="KW-0560">Oxidoreductase</keyword>
<evidence type="ECO:0000313" key="4">
    <source>
        <dbReference type="Proteomes" id="UP000220836"/>
    </source>
</evidence>
<dbReference type="InterPro" id="IPR055170">
    <property type="entry name" value="GFO_IDH_MocA-like_dom"/>
</dbReference>
<dbReference type="EMBL" id="FXYH01000002">
    <property type="protein sequence ID" value="SMX36310.1"/>
    <property type="molecule type" value="Genomic_DNA"/>
</dbReference>
<feature type="domain" description="Gfo/Idh/MocA-like oxidoreductase N-terminal" evidence="1">
    <location>
        <begin position="3"/>
        <end position="117"/>
    </location>
</feature>
<dbReference type="PANTHER" id="PTHR43249:SF1">
    <property type="entry name" value="D-GLUCOSIDE 3-DEHYDROGENASE"/>
    <property type="match status" value="1"/>
</dbReference>
<feature type="domain" description="GFO/IDH/MocA-like oxidoreductase" evidence="2">
    <location>
        <begin position="129"/>
        <end position="241"/>
    </location>
</feature>
<dbReference type="PANTHER" id="PTHR43249">
    <property type="entry name" value="UDP-N-ACETYL-2-AMINO-2-DEOXY-D-GLUCURONATE OXIDASE"/>
    <property type="match status" value="1"/>
</dbReference>
<gene>
    <name evidence="3" type="primary">ycjS_2</name>
    <name evidence="3" type="ORF">PEV8663_00766</name>
</gene>
<evidence type="ECO:0000259" key="1">
    <source>
        <dbReference type="Pfam" id="PF01408"/>
    </source>
</evidence>
<dbReference type="EC" id="1.-.-.-" evidence="3"/>
<evidence type="ECO:0000313" key="3">
    <source>
        <dbReference type="EMBL" id="SMX36310.1"/>
    </source>
</evidence>
<sequence>MYRVAIIGAGIGAEHLAGYKTLPDRFEVACVCDLNAVRGQELADANDVGFTTDFAAVLADDSIDIVDVCLPPHLHFQSSMDALEAGKHVVCEKPLVASVRDADLLLKAAERTGKNLFPVFQYRYGIGTAQLQALQEAGLAGKLYAGSIETHWNRDAEYYAVDWRGTWAGERGGAILGHAIHIHDFLPAFLGPVAQVYADLGTRVNDIEVEDCAALSIRLESGALLTSSVTLGCATDYSHMRLMFEGFTVESSTSPYAPAAEAWSFVARSPKTQEQIDAVLESVDPALTGFPGLFAAMADALDGKGGREVTALDGRRSLEFVTAVYASSRSNLPVKLPLGSDHPLYNGWLPTS</sequence>
<protein>
    <submittedName>
        <fullName evidence="3">Putative oxidoreductase YcjS</fullName>
        <ecNumber evidence="3">1.-.-.-</ecNumber>
    </submittedName>
</protein>
<keyword evidence="4" id="KW-1185">Reference proteome</keyword>
<dbReference type="InterPro" id="IPR036291">
    <property type="entry name" value="NAD(P)-bd_dom_sf"/>
</dbReference>
<dbReference type="InterPro" id="IPR000683">
    <property type="entry name" value="Gfo/Idh/MocA-like_OxRdtase_N"/>
</dbReference>